<evidence type="ECO:0000313" key="5">
    <source>
        <dbReference type="EMBL" id="QOW61964.1"/>
    </source>
</evidence>
<dbReference type="EMBL" id="CP061839">
    <property type="protein sequence ID" value="QOW61964.1"/>
    <property type="molecule type" value="Genomic_DNA"/>
</dbReference>
<dbReference type="Proteomes" id="UP000593915">
    <property type="component" value="Chromosome"/>
</dbReference>
<name>A0A7S6WRE0_9SPIR</name>
<keyword evidence="2 5" id="KW-0808">Transferase</keyword>
<protein>
    <submittedName>
        <fullName evidence="5">1-acyl-sn-glycerol-3-phosphate acyltransferase</fullName>
    </submittedName>
</protein>
<evidence type="ECO:0000256" key="2">
    <source>
        <dbReference type="ARBA" id="ARBA00022679"/>
    </source>
</evidence>
<dbReference type="Pfam" id="PF01553">
    <property type="entry name" value="Acyltransferase"/>
    <property type="match status" value="1"/>
</dbReference>
<dbReference type="SMART" id="SM00563">
    <property type="entry name" value="PlsC"/>
    <property type="match status" value="1"/>
</dbReference>
<reference evidence="5 6" key="1">
    <citation type="submission" date="2020-09" db="EMBL/GenBank/DDBJ databases">
        <title>Characterization of Treponema spp. from bovine digital dermatitis in Korea.</title>
        <authorList>
            <person name="Espiritu H.M."/>
            <person name="Cho Y.I."/>
            <person name="Mamuad L."/>
        </authorList>
    </citation>
    <scope>NUCLEOTIDE SEQUENCE [LARGE SCALE GENOMIC DNA]</scope>
    <source>
        <strain evidence="5 6">KS1</strain>
    </source>
</reference>
<dbReference type="GO" id="GO:0006654">
    <property type="term" value="P:phosphatidic acid biosynthetic process"/>
    <property type="evidence" value="ECO:0007669"/>
    <property type="project" value="TreeGrafter"/>
</dbReference>
<gene>
    <name evidence="5" type="ORF">IFE08_06395</name>
</gene>
<keyword evidence="3 5" id="KW-0012">Acyltransferase</keyword>
<dbReference type="AlphaFoldDB" id="A0A7S6WRE0"/>
<evidence type="ECO:0000256" key="1">
    <source>
        <dbReference type="ARBA" id="ARBA00005189"/>
    </source>
</evidence>
<dbReference type="CDD" id="cd07989">
    <property type="entry name" value="LPLAT_AGPAT-like"/>
    <property type="match status" value="1"/>
</dbReference>
<evidence type="ECO:0000313" key="6">
    <source>
        <dbReference type="Proteomes" id="UP000593915"/>
    </source>
</evidence>
<evidence type="ECO:0000259" key="4">
    <source>
        <dbReference type="SMART" id="SM00563"/>
    </source>
</evidence>
<dbReference type="GeneID" id="301090205"/>
<dbReference type="PANTHER" id="PTHR10434">
    <property type="entry name" value="1-ACYL-SN-GLYCEROL-3-PHOSPHATE ACYLTRANSFERASE"/>
    <property type="match status" value="1"/>
</dbReference>
<dbReference type="GO" id="GO:0003841">
    <property type="term" value="F:1-acylglycerol-3-phosphate O-acyltransferase activity"/>
    <property type="evidence" value="ECO:0007669"/>
    <property type="project" value="TreeGrafter"/>
</dbReference>
<evidence type="ECO:0000256" key="3">
    <source>
        <dbReference type="ARBA" id="ARBA00023315"/>
    </source>
</evidence>
<comment type="pathway">
    <text evidence="1">Lipid metabolism.</text>
</comment>
<organism evidence="5 6">
    <name type="scientific">Treponema pedis</name>
    <dbReference type="NCBI Taxonomy" id="409322"/>
    <lineage>
        <taxon>Bacteria</taxon>
        <taxon>Pseudomonadati</taxon>
        <taxon>Spirochaetota</taxon>
        <taxon>Spirochaetia</taxon>
        <taxon>Spirochaetales</taxon>
        <taxon>Treponemataceae</taxon>
        <taxon>Treponema</taxon>
    </lineage>
</organism>
<feature type="domain" description="Phospholipid/glycerol acyltransferase" evidence="4">
    <location>
        <begin position="74"/>
        <end position="193"/>
    </location>
</feature>
<dbReference type="InterPro" id="IPR002123">
    <property type="entry name" value="Plipid/glycerol_acylTrfase"/>
</dbReference>
<dbReference type="PANTHER" id="PTHR10434:SF11">
    <property type="entry name" value="1-ACYL-SN-GLYCEROL-3-PHOSPHATE ACYLTRANSFERASE"/>
    <property type="match status" value="1"/>
</dbReference>
<dbReference type="SUPFAM" id="SSF69593">
    <property type="entry name" value="Glycerol-3-phosphate (1)-acyltransferase"/>
    <property type="match status" value="1"/>
</dbReference>
<sequence>MKAILAILCCFVMLAWRAVVIGFCYSVYRKACDWVNSEVIVKPAPRLVFAVLKQFVNFRFKGDYGLTGQLPEQYLAISNHQSLLDIVVHMRYYNGPRLRFVAKKELGNHVPLVSAMLKSGKHCLVQRTGSPTQAMKAVDKFAEHVRKNNLIPVIFPEGSRSKDGNLGTFHAAGFRRLLNASPMPVAVFALDGGWKISSIRRIAQNLKDGEYKIKLLKIYEAPKTKEEQLKILEEGKALIQEQLDKWRGK</sequence>
<proteinExistence type="predicted"/>
<accession>A0A7S6WRE0</accession>
<dbReference type="RefSeq" id="WP_020965470.1">
    <property type="nucleotide sequence ID" value="NZ_CP045670.1"/>
</dbReference>